<dbReference type="Proteomes" id="UP001062846">
    <property type="component" value="Chromosome 13"/>
</dbReference>
<gene>
    <name evidence="1" type="ORF">RHMOL_Rhmol13G0061900</name>
</gene>
<evidence type="ECO:0000313" key="2">
    <source>
        <dbReference type="Proteomes" id="UP001062846"/>
    </source>
</evidence>
<keyword evidence="2" id="KW-1185">Reference proteome</keyword>
<sequence>MGPCMSAMAPSVRARGAFPPKRWRWPIKGNAPDGSGALTLLLLLPSVLLGMILLK</sequence>
<evidence type="ECO:0000313" key="1">
    <source>
        <dbReference type="EMBL" id="KAI8523292.1"/>
    </source>
</evidence>
<comment type="caution">
    <text evidence="1">The sequence shown here is derived from an EMBL/GenBank/DDBJ whole genome shotgun (WGS) entry which is preliminary data.</text>
</comment>
<name>A0ACC0L4I6_RHOML</name>
<protein>
    <submittedName>
        <fullName evidence="1">Uncharacterized protein</fullName>
    </submittedName>
</protein>
<organism evidence="1 2">
    <name type="scientific">Rhododendron molle</name>
    <name type="common">Chinese azalea</name>
    <name type="synonym">Azalea mollis</name>
    <dbReference type="NCBI Taxonomy" id="49168"/>
    <lineage>
        <taxon>Eukaryota</taxon>
        <taxon>Viridiplantae</taxon>
        <taxon>Streptophyta</taxon>
        <taxon>Embryophyta</taxon>
        <taxon>Tracheophyta</taxon>
        <taxon>Spermatophyta</taxon>
        <taxon>Magnoliopsida</taxon>
        <taxon>eudicotyledons</taxon>
        <taxon>Gunneridae</taxon>
        <taxon>Pentapetalae</taxon>
        <taxon>asterids</taxon>
        <taxon>Ericales</taxon>
        <taxon>Ericaceae</taxon>
        <taxon>Ericoideae</taxon>
        <taxon>Rhodoreae</taxon>
        <taxon>Rhododendron</taxon>
    </lineage>
</organism>
<reference evidence="1" key="1">
    <citation type="submission" date="2022-02" db="EMBL/GenBank/DDBJ databases">
        <title>Plant Genome Project.</title>
        <authorList>
            <person name="Zhang R.-G."/>
        </authorList>
    </citation>
    <scope>NUCLEOTIDE SEQUENCE</scope>
    <source>
        <strain evidence="1">AT1</strain>
    </source>
</reference>
<proteinExistence type="predicted"/>
<dbReference type="EMBL" id="CM046400">
    <property type="protein sequence ID" value="KAI8523292.1"/>
    <property type="molecule type" value="Genomic_DNA"/>
</dbReference>
<accession>A0ACC0L4I6</accession>